<dbReference type="PROSITE" id="PS50850">
    <property type="entry name" value="MFS"/>
    <property type="match status" value="1"/>
</dbReference>
<feature type="transmembrane region" description="Helical" evidence="7">
    <location>
        <begin position="204"/>
        <end position="222"/>
    </location>
</feature>
<name>A0ABY5DLG0_9ACTN</name>
<dbReference type="InterPro" id="IPR020846">
    <property type="entry name" value="MFS_dom"/>
</dbReference>
<dbReference type="EMBL" id="CP098502">
    <property type="protein sequence ID" value="UTI62663.1"/>
    <property type="molecule type" value="Genomic_DNA"/>
</dbReference>
<dbReference type="PANTHER" id="PTHR42718:SF46">
    <property type="entry name" value="BLR6921 PROTEIN"/>
    <property type="match status" value="1"/>
</dbReference>
<dbReference type="CDD" id="cd17321">
    <property type="entry name" value="MFS_MMR_MDR_like"/>
    <property type="match status" value="1"/>
</dbReference>
<feature type="transmembrane region" description="Helical" evidence="7">
    <location>
        <begin position="307"/>
        <end position="324"/>
    </location>
</feature>
<keyword evidence="4 7" id="KW-0812">Transmembrane</keyword>
<sequence>MSSASPPAATPNRWAVLALLGVAQLMVVLDSTIVNIALPSAQRDLGFSTDNRQWIVTAYALAFGSLLLIGGKMGDLFGRKWTFIGGLIGFSVVSGIGGLAPSFGVLVVARALQGAFGALLAPSALSLLTVTFAGSPDRPKAFGIFAAVATAGASVGLLLGGALTDALSWRWCLYVNLVIAVPAALLALRLIVNERPAQRPRIDWAGVVLACAGLFAIVYGFSEAETNAWQAATTIISLSAGVVLLVAFVLTQRRVPAPLLPLHIVWDRARGGAYASIMIAGSSVFGVFLFLTFFMQQNLGYSPLRTGVGFLPMTLMIFIVAPTIQTKVLPRVGVRPIILTGMTLGALSMLLFFCRLQPDSSYAGHLLPGLLMIGIGMPCIFAPAFATATLGVATNEAGVASAMVNTCQQVGGAVGTAVLSTIFANAASSYASSHAKTPGLAGAAEVHGYTTAFTFAAVLFVIGLLVAAVVLPRRIRPQQQQAGAAAPALETA</sequence>
<reference evidence="9 10" key="1">
    <citation type="submission" date="2022-06" db="EMBL/GenBank/DDBJ databases">
        <title>Paraconexibacter antarcticus.</title>
        <authorList>
            <person name="Kim C.S."/>
        </authorList>
    </citation>
    <scope>NUCLEOTIDE SEQUENCE [LARGE SCALE GENOMIC DNA]</scope>
    <source>
        <strain evidence="9 10">02-257</strain>
    </source>
</reference>
<dbReference type="NCBIfam" id="TIGR00711">
    <property type="entry name" value="efflux_EmrB"/>
    <property type="match status" value="1"/>
</dbReference>
<evidence type="ECO:0000256" key="2">
    <source>
        <dbReference type="ARBA" id="ARBA00022448"/>
    </source>
</evidence>
<dbReference type="InterPro" id="IPR004638">
    <property type="entry name" value="EmrB-like"/>
</dbReference>
<feature type="transmembrane region" description="Helical" evidence="7">
    <location>
        <begin position="141"/>
        <end position="161"/>
    </location>
</feature>
<feature type="transmembrane region" description="Helical" evidence="7">
    <location>
        <begin position="413"/>
        <end position="432"/>
    </location>
</feature>
<keyword evidence="2" id="KW-0813">Transport</keyword>
<keyword evidence="10" id="KW-1185">Reference proteome</keyword>
<dbReference type="SUPFAM" id="SSF103473">
    <property type="entry name" value="MFS general substrate transporter"/>
    <property type="match status" value="1"/>
</dbReference>
<protein>
    <submittedName>
        <fullName evidence="9">MFS transporter</fullName>
    </submittedName>
</protein>
<dbReference type="Gene3D" id="1.20.1720.10">
    <property type="entry name" value="Multidrug resistance protein D"/>
    <property type="match status" value="1"/>
</dbReference>
<dbReference type="PANTHER" id="PTHR42718">
    <property type="entry name" value="MAJOR FACILITATOR SUPERFAMILY MULTIDRUG TRANSPORTER MFSC"/>
    <property type="match status" value="1"/>
</dbReference>
<feature type="transmembrane region" description="Helical" evidence="7">
    <location>
        <begin position="83"/>
        <end position="109"/>
    </location>
</feature>
<dbReference type="RefSeq" id="WP_254569398.1">
    <property type="nucleotide sequence ID" value="NZ_CP098502.1"/>
</dbReference>
<feature type="transmembrane region" description="Helical" evidence="7">
    <location>
        <begin position="370"/>
        <end position="393"/>
    </location>
</feature>
<accession>A0ABY5DLG0</accession>
<feature type="domain" description="Major facilitator superfamily (MFS) profile" evidence="8">
    <location>
        <begin position="16"/>
        <end position="475"/>
    </location>
</feature>
<feature type="transmembrane region" description="Helical" evidence="7">
    <location>
        <begin position="54"/>
        <end position="71"/>
    </location>
</feature>
<dbReference type="Pfam" id="PF07690">
    <property type="entry name" value="MFS_1"/>
    <property type="match status" value="1"/>
</dbReference>
<feature type="transmembrane region" description="Helical" evidence="7">
    <location>
        <begin position="271"/>
        <end position="295"/>
    </location>
</feature>
<dbReference type="InterPro" id="IPR036259">
    <property type="entry name" value="MFS_trans_sf"/>
</dbReference>
<evidence type="ECO:0000259" key="8">
    <source>
        <dbReference type="PROSITE" id="PS50850"/>
    </source>
</evidence>
<evidence type="ECO:0000256" key="3">
    <source>
        <dbReference type="ARBA" id="ARBA00022475"/>
    </source>
</evidence>
<comment type="subcellular location">
    <subcellularLocation>
        <location evidence="1">Cell membrane</location>
        <topology evidence="1">Multi-pass membrane protein</topology>
    </subcellularLocation>
</comment>
<evidence type="ECO:0000256" key="1">
    <source>
        <dbReference type="ARBA" id="ARBA00004651"/>
    </source>
</evidence>
<keyword evidence="3" id="KW-1003">Cell membrane</keyword>
<evidence type="ECO:0000256" key="7">
    <source>
        <dbReference type="SAM" id="Phobius"/>
    </source>
</evidence>
<gene>
    <name evidence="9" type="ORF">NBH00_14985</name>
</gene>
<feature type="transmembrane region" description="Helical" evidence="7">
    <location>
        <begin position="228"/>
        <end position="250"/>
    </location>
</feature>
<feature type="transmembrane region" description="Helical" evidence="7">
    <location>
        <begin position="115"/>
        <end position="134"/>
    </location>
</feature>
<feature type="transmembrane region" description="Helical" evidence="7">
    <location>
        <begin position="336"/>
        <end position="358"/>
    </location>
</feature>
<proteinExistence type="predicted"/>
<evidence type="ECO:0000313" key="10">
    <source>
        <dbReference type="Proteomes" id="UP001056035"/>
    </source>
</evidence>
<dbReference type="Gene3D" id="1.20.1250.20">
    <property type="entry name" value="MFS general substrate transporter like domains"/>
    <property type="match status" value="1"/>
</dbReference>
<evidence type="ECO:0000256" key="4">
    <source>
        <dbReference type="ARBA" id="ARBA00022692"/>
    </source>
</evidence>
<evidence type="ECO:0000256" key="6">
    <source>
        <dbReference type="ARBA" id="ARBA00023136"/>
    </source>
</evidence>
<keyword evidence="5 7" id="KW-1133">Transmembrane helix</keyword>
<organism evidence="9 10">
    <name type="scientific">Paraconexibacter antarcticus</name>
    <dbReference type="NCBI Taxonomy" id="2949664"/>
    <lineage>
        <taxon>Bacteria</taxon>
        <taxon>Bacillati</taxon>
        <taxon>Actinomycetota</taxon>
        <taxon>Thermoleophilia</taxon>
        <taxon>Solirubrobacterales</taxon>
        <taxon>Paraconexibacteraceae</taxon>
        <taxon>Paraconexibacter</taxon>
    </lineage>
</organism>
<feature type="transmembrane region" description="Helical" evidence="7">
    <location>
        <begin position="173"/>
        <end position="192"/>
    </location>
</feature>
<keyword evidence="6 7" id="KW-0472">Membrane</keyword>
<evidence type="ECO:0000256" key="5">
    <source>
        <dbReference type="ARBA" id="ARBA00022989"/>
    </source>
</evidence>
<dbReference type="Proteomes" id="UP001056035">
    <property type="component" value="Chromosome"/>
</dbReference>
<evidence type="ECO:0000313" key="9">
    <source>
        <dbReference type="EMBL" id="UTI62663.1"/>
    </source>
</evidence>
<feature type="transmembrane region" description="Helical" evidence="7">
    <location>
        <begin position="452"/>
        <end position="471"/>
    </location>
</feature>
<dbReference type="InterPro" id="IPR011701">
    <property type="entry name" value="MFS"/>
</dbReference>